<gene>
    <name evidence="7" type="ORF">AVEN_60453_1</name>
</gene>
<feature type="transmembrane region" description="Helical" evidence="6">
    <location>
        <begin position="49"/>
        <end position="71"/>
    </location>
</feature>
<feature type="transmembrane region" description="Helical" evidence="6">
    <location>
        <begin position="103"/>
        <end position="124"/>
    </location>
</feature>
<comment type="subcellular location">
    <subcellularLocation>
        <location evidence="1">Cell membrane</location>
        <topology evidence="1">Multi-pass membrane protein</topology>
    </subcellularLocation>
</comment>
<dbReference type="GO" id="GO:0005886">
    <property type="term" value="C:plasma membrane"/>
    <property type="evidence" value="ECO:0007669"/>
    <property type="project" value="UniProtKB-SubCell"/>
</dbReference>
<dbReference type="AlphaFoldDB" id="A0A4Y2UXI5"/>
<sequence length="304" mass="35317">MAYVFIVVLSFLLRCSLVYQKRNIRPLIESLKEKKFQLKHRTKRERFSFSYLILLLIITLPVLLATLYTYLSFGEEEVADFFTFGYNVTTDSGKSCVCFFGSYMYYVVFIEYPCVIALSMCLIINRCGMLLHQFNMNLNSIQLYEFPTKGVDLLKDYDLIFDTVRLLKTTLSMPLFFIFLSSFLQLYITMYNILIESVPPYYMLELITNTCSGLSILISLTLLGSRISEELHEIQMTSQKLSNLIHQRHLNIFCGKRTLFLLERIEGRDVIHLSACGMVDLKRRLLLSAFGTLVTYGMLVLNLH</sequence>
<feature type="transmembrane region" description="Helical" evidence="6">
    <location>
        <begin position="285"/>
        <end position="303"/>
    </location>
</feature>
<reference evidence="7 8" key="1">
    <citation type="journal article" date="2019" name="Sci. Rep.">
        <title>Orb-weaving spider Araneus ventricosus genome elucidates the spidroin gene catalogue.</title>
        <authorList>
            <person name="Kono N."/>
            <person name="Nakamura H."/>
            <person name="Ohtoshi R."/>
            <person name="Moran D.A.P."/>
            <person name="Shinohara A."/>
            <person name="Yoshida Y."/>
            <person name="Fujiwara M."/>
            <person name="Mori M."/>
            <person name="Tomita M."/>
            <person name="Arakawa K."/>
        </authorList>
    </citation>
    <scope>NUCLEOTIDE SEQUENCE [LARGE SCALE GENOMIC DNA]</scope>
</reference>
<feature type="transmembrane region" description="Helical" evidence="6">
    <location>
        <begin position="201"/>
        <end position="223"/>
    </location>
</feature>
<name>A0A4Y2UXI5_ARAVE</name>
<proteinExistence type="predicted"/>
<dbReference type="Pfam" id="PF08395">
    <property type="entry name" value="7tm_7"/>
    <property type="match status" value="1"/>
</dbReference>
<accession>A0A4Y2UXI5</accession>
<keyword evidence="8" id="KW-1185">Reference proteome</keyword>
<evidence type="ECO:0000256" key="3">
    <source>
        <dbReference type="ARBA" id="ARBA00022692"/>
    </source>
</evidence>
<protein>
    <recommendedName>
        <fullName evidence="9">Gustatory receptor</fullName>
    </recommendedName>
</protein>
<organism evidence="7 8">
    <name type="scientific">Araneus ventricosus</name>
    <name type="common">Orbweaver spider</name>
    <name type="synonym">Epeira ventricosa</name>
    <dbReference type="NCBI Taxonomy" id="182803"/>
    <lineage>
        <taxon>Eukaryota</taxon>
        <taxon>Metazoa</taxon>
        <taxon>Ecdysozoa</taxon>
        <taxon>Arthropoda</taxon>
        <taxon>Chelicerata</taxon>
        <taxon>Arachnida</taxon>
        <taxon>Araneae</taxon>
        <taxon>Araneomorphae</taxon>
        <taxon>Entelegynae</taxon>
        <taxon>Araneoidea</taxon>
        <taxon>Araneidae</taxon>
        <taxon>Araneus</taxon>
    </lineage>
</organism>
<dbReference type="EMBL" id="BGPR01040155">
    <property type="protein sequence ID" value="GBO16237.1"/>
    <property type="molecule type" value="Genomic_DNA"/>
</dbReference>
<keyword evidence="2" id="KW-1003">Cell membrane</keyword>
<comment type="caution">
    <text evidence="7">The sequence shown here is derived from an EMBL/GenBank/DDBJ whole genome shotgun (WGS) entry which is preliminary data.</text>
</comment>
<keyword evidence="3 6" id="KW-0812">Transmembrane</keyword>
<evidence type="ECO:0008006" key="9">
    <source>
        <dbReference type="Google" id="ProtNLM"/>
    </source>
</evidence>
<keyword evidence="4 6" id="KW-1133">Transmembrane helix</keyword>
<evidence type="ECO:0000256" key="4">
    <source>
        <dbReference type="ARBA" id="ARBA00022989"/>
    </source>
</evidence>
<keyword evidence="5 6" id="KW-0472">Membrane</keyword>
<evidence type="ECO:0000256" key="1">
    <source>
        <dbReference type="ARBA" id="ARBA00004651"/>
    </source>
</evidence>
<evidence type="ECO:0000256" key="5">
    <source>
        <dbReference type="ARBA" id="ARBA00023136"/>
    </source>
</evidence>
<evidence type="ECO:0000313" key="7">
    <source>
        <dbReference type="EMBL" id="GBO16237.1"/>
    </source>
</evidence>
<dbReference type="GO" id="GO:0050909">
    <property type="term" value="P:sensory perception of taste"/>
    <property type="evidence" value="ECO:0007669"/>
    <property type="project" value="InterPro"/>
</dbReference>
<evidence type="ECO:0000256" key="2">
    <source>
        <dbReference type="ARBA" id="ARBA00022475"/>
    </source>
</evidence>
<dbReference type="Proteomes" id="UP000499080">
    <property type="component" value="Unassembled WGS sequence"/>
</dbReference>
<dbReference type="InterPro" id="IPR013604">
    <property type="entry name" value="7TM_chemorcpt"/>
</dbReference>
<feature type="transmembrane region" description="Helical" evidence="6">
    <location>
        <begin position="175"/>
        <end position="195"/>
    </location>
</feature>
<evidence type="ECO:0000313" key="8">
    <source>
        <dbReference type="Proteomes" id="UP000499080"/>
    </source>
</evidence>
<evidence type="ECO:0000256" key="6">
    <source>
        <dbReference type="SAM" id="Phobius"/>
    </source>
</evidence>